<protein>
    <submittedName>
        <fullName evidence="2">IS3 family transposase</fullName>
    </submittedName>
</protein>
<gene>
    <name evidence="1" type="ORF">ACEN37_08715</name>
    <name evidence="2" type="ORF">ACEN37_12280</name>
</gene>
<accession>A0ABW8UM77</accession>
<dbReference type="EMBL" id="JBGQQK010000065">
    <property type="protein sequence ID" value="MFL2104013.1"/>
    <property type="molecule type" value="Genomic_DNA"/>
</dbReference>
<feature type="non-terminal residue" evidence="2">
    <location>
        <position position="1"/>
    </location>
</feature>
<dbReference type="RefSeq" id="WP_407142234.1">
    <property type="nucleotide sequence ID" value="NZ_JBGQQI010000023.1"/>
</dbReference>
<dbReference type="EMBL" id="JBGQQK010000024">
    <property type="protein sequence ID" value="MFL2103338.1"/>
    <property type="molecule type" value="Genomic_DNA"/>
</dbReference>
<dbReference type="Proteomes" id="UP001625374">
    <property type="component" value="Unassembled WGS sequence"/>
</dbReference>
<sequence length="28" mass="3422">YYNNERGQWNLKKLPPVHYREQFLSGIA</sequence>
<name>A0ABW8UM77_9LACT</name>
<reference evidence="2 3" key="1">
    <citation type="submission" date="2024-08" db="EMBL/GenBank/DDBJ databases">
        <authorList>
            <person name="Arias E."/>
        </authorList>
    </citation>
    <scope>NUCLEOTIDE SEQUENCE [LARGE SCALE GENOMIC DNA]</scope>
    <source>
        <strain evidence="2 3">FAM 24106</strain>
    </source>
</reference>
<proteinExistence type="predicted"/>
<evidence type="ECO:0000313" key="3">
    <source>
        <dbReference type="Proteomes" id="UP001625374"/>
    </source>
</evidence>
<organism evidence="2 3">
    <name type="scientific">Marinilactibacillus psychrotolerans</name>
    <dbReference type="NCBI Taxonomy" id="191770"/>
    <lineage>
        <taxon>Bacteria</taxon>
        <taxon>Bacillati</taxon>
        <taxon>Bacillota</taxon>
        <taxon>Bacilli</taxon>
        <taxon>Lactobacillales</taxon>
        <taxon>Carnobacteriaceae</taxon>
        <taxon>Marinilactibacillus</taxon>
    </lineage>
</organism>
<evidence type="ECO:0000313" key="2">
    <source>
        <dbReference type="EMBL" id="MFL2104013.1"/>
    </source>
</evidence>
<evidence type="ECO:0000313" key="1">
    <source>
        <dbReference type="EMBL" id="MFL2103338.1"/>
    </source>
</evidence>
<keyword evidence="3" id="KW-1185">Reference proteome</keyword>
<comment type="caution">
    <text evidence="2">The sequence shown here is derived from an EMBL/GenBank/DDBJ whole genome shotgun (WGS) entry which is preliminary data.</text>
</comment>